<organism evidence="2 3">
    <name type="scientific">Aristophania vespae</name>
    <dbReference type="NCBI Taxonomy" id="2697033"/>
    <lineage>
        <taxon>Bacteria</taxon>
        <taxon>Pseudomonadati</taxon>
        <taxon>Pseudomonadota</taxon>
        <taxon>Alphaproteobacteria</taxon>
        <taxon>Acetobacterales</taxon>
        <taxon>Acetobacteraceae</taxon>
        <taxon>Aristophania</taxon>
    </lineage>
</organism>
<feature type="chain" id="PRO_5026838710" evidence="1">
    <location>
        <begin position="31"/>
        <end position="230"/>
    </location>
</feature>
<accession>A0A6P1NFI9</accession>
<reference evidence="2 3" key="1">
    <citation type="submission" date="2020-01" db="EMBL/GenBank/DDBJ databases">
        <title>Genome sequencing of strain KACC 21507.</title>
        <authorList>
            <person name="Heo J."/>
            <person name="Kim S.-J."/>
            <person name="Kim J.-S."/>
            <person name="Hong S.-B."/>
            <person name="Kwon S.-W."/>
        </authorList>
    </citation>
    <scope>NUCLEOTIDE SEQUENCE [LARGE SCALE GENOMIC DNA]</scope>
    <source>
        <strain evidence="2 3">KACC 21507</strain>
    </source>
</reference>
<protein>
    <submittedName>
        <fullName evidence="2">Uncharacterized protein</fullName>
    </submittedName>
</protein>
<dbReference type="AlphaFoldDB" id="A0A6P1NFI9"/>
<evidence type="ECO:0000313" key="2">
    <source>
        <dbReference type="EMBL" id="QHI95214.1"/>
    </source>
</evidence>
<dbReference type="RefSeq" id="WP_160618292.1">
    <property type="nucleotide sequence ID" value="NZ_CP047652.1"/>
</dbReference>
<gene>
    <name evidence="2" type="ORF">GT348_01995</name>
</gene>
<proteinExistence type="predicted"/>
<sequence length="230" mass="24742">MRSSLMLSKRHFFLMGTFCFLCIMQSNANAQRAAGYAAGARSSTTSNTMLDNVVGNRQSPIKTQTKVTGAHYHITENGNVIAPNGLVVNAGCLRNSDGTTPKQGKYRFDFTAQKKNFETVIIGVSDQPRISSEPLGHKDEHTDHRATLNASFGPTNFYVVPRPCINSKLNDRSLTMDAAASLASANGNAFALAGNRDDVIEADTAHILPNGDIELVSTPPYGPTDVRVAP</sequence>
<dbReference type="Proteomes" id="UP000463975">
    <property type="component" value="Chromosome"/>
</dbReference>
<name>A0A6P1NFI9_9PROT</name>
<evidence type="ECO:0000313" key="3">
    <source>
        <dbReference type="Proteomes" id="UP000463975"/>
    </source>
</evidence>
<dbReference type="EMBL" id="CP047652">
    <property type="protein sequence ID" value="QHI95214.1"/>
    <property type="molecule type" value="Genomic_DNA"/>
</dbReference>
<keyword evidence="1" id="KW-0732">Signal</keyword>
<keyword evidence="3" id="KW-1185">Reference proteome</keyword>
<dbReference type="KEGG" id="bomb:GT348_01995"/>
<feature type="signal peptide" evidence="1">
    <location>
        <begin position="1"/>
        <end position="30"/>
    </location>
</feature>
<evidence type="ECO:0000256" key="1">
    <source>
        <dbReference type="SAM" id="SignalP"/>
    </source>
</evidence>